<name>A0A6S6PBJ0_9MYCO</name>
<dbReference type="EMBL" id="AP023287">
    <property type="protein sequence ID" value="BCI55699.1"/>
    <property type="molecule type" value="Genomic_DNA"/>
</dbReference>
<evidence type="ECO:0000313" key="2">
    <source>
        <dbReference type="EMBL" id="BCI55699.1"/>
    </source>
</evidence>
<gene>
    <name evidence="2" type="ORF">NIIDNTM18_49770</name>
</gene>
<evidence type="ECO:0000256" key="1">
    <source>
        <dbReference type="SAM" id="MobiDB-lite"/>
    </source>
</evidence>
<evidence type="ECO:0000313" key="3">
    <source>
        <dbReference type="Proteomes" id="UP000515734"/>
    </source>
</evidence>
<evidence type="ECO:0008006" key="4">
    <source>
        <dbReference type="Google" id="ProtNLM"/>
    </source>
</evidence>
<organism evidence="2 3">
    <name type="scientific">Mycolicibacterium litorale</name>
    <dbReference type="NCBI Taxonomy" id="758802"/>
    <lineage>
        <taxon>Bacteria</taxon>
        <taxon>Bacillati</taxon>
        <taxon>Actinomycetota</taxon>
        <taxon>Actinomycetes</taxon>
        <taxon>Mycobacteriales</taxon>
        <taxon>Mycobacteriaceae</taxon>
        <taxon>Mycolicibacterium</taxon>
    </lineage>
</organism>
<accession>A0A6S6PBJ0</accession>
<dbReference type="Proteomes" id="UP000515734">
    <property type="component" value="Chromosome"/>
</dbReference>
<sequence>MTLRPCLDCGEPADGPRCSDHTADNKPTATQRGYDWQWTKLSQRARRLQPWCTECGSTEDLQTDHTPEAWARKAAGKPIRLKDVQVLCGPCNRDAGAARGSSTTRGVAPSASRPDPRRRSSLRLTPRGAW</sequence>
<proteinExistence type="predicted"/>
<protein>
    <recommendedName>
        <fullName evidence="4">HNH endonuclease</fullName>
    </recommendedName>
</protein>
<reference evidence="2 3" key="1">
    <citation type="submission" date="2020-07" db="EMBL/GenBank/DDBJ databases">
        <title>Complete genome sequence of Mycolicibacterium litorale like strain isolated from cardiac implantable electronic device infection.</title>
        <authorList>
            <person name="Fukano H."/>
            <person name="Miyama H."/>
            <person name="Hoshino Y."/>
        </authorList>
    </citation>
    <scope>NUCLEOTIDE SEQUENCE [LARGE SCALE GENOMIC DNA]</scope>
    <source>
        <strain evidence="2 3">NIIDNTM18</strain>
    </source>
</reference>
<feature type="region of interest" description="Disordered" evidence="1">
    <location>
        <begin position="93"/>
        <end position="130"/>
    </location>
</feature>
<dbReference type="AlphaFoldDB" id="A0A6S6PBJ0"/>